<reference evidence="2 3" key="1">
    <citation type="journal article" date="2009" name="Stand. Genomic Sci.">
        <title>Complete genome sequence of Brachybacterium faecium type strain (Schefferle 6-10).</title>
        <authorList>
            <person name="Lapidus A."/>
            <person name="Pukall R."/>
            <person name="Labuttii K."/>
            <person name="Copeland A."/>
            <person name="Del Rio T.G."/>
            <person name="Nolan M."/>
            <person name="Chen F."/>
            <person name="Lucas S."/>
            <person name="Tice H."/>
            <person name="Cheng J.F."/>
            <person name="Bruce D."/>
            <person name="Goodwin L."/>
            <person name="Pitluck S."/>
            <person name="Rohde M."/>
            <person name="Goker M."/>
            <person name="Pati A."/>
            <person name="Ivanova N."/>
            <person name="Mavrommatis K."/>
            <person name="Chen A."/>
            <person name="Palaniappan K."/>
            <person name="D'haeseleer P."/>
            <person name="Chain P."/>
            <person name="Bristow J."/>
            <person name="Eisen J.A."/>
            <person name="Markowitz V."/>
            <person name="Hugenholtz P."/>
            <person name="Kyrpides N.C."/>
            <person name="Klenk H.P."/>
        </authorList>
    </citation>
    <scope>NUCLEOTIDE SEQUENCE [LARGE SCALE GENOMIC DNA]</scope>
    <source>
        <strain evidence="3">ATCC 43885 / DSM 4810 / JCM 11609 / LMG 19847 / NBRC 14762 / NCIMB 9860 / 6-10</strain>
    </source>
</reference>
<dbReference type="EMBL" id="CP001643">
    <property type="protein sequence ID" value="ACU84441.1"/>
    <property type="molecule type" value="Genomic_DNA"/>
</dbReference>
<dbReference type="InterPro" id="IPR024072">
    <property type="entry name" value="DHFR-like_dom_sf"/>
</dbReference>
<dbReference type="GO" id="GO:0008703">
    <property type="term" value="F:5-amino-6-(5-phosphoribosylamino)uracil reductase activity"/>
    <property type="evidence" value="ECO:0007669"/>
    <property type="project" value="InterPro"/>
</dbReference>
<dbReference type="Proteomes" id="UP000001919">
    <property type="component" value="Chromosome"/>
</dbReference>
<dbReference type="PATRIC" id="fig|446465.5.peg.562"/>
<proteinExistence type="predicted"/>
<dbReference type="PANTHER" id="PTHR38011">
    <property type="entry name" value="DIHYDROFOLATE REDUCTASE FAMILY PROTEIN (AFU_ORTHOLOGUE AFUA_8G06820)"/>
    <property type="match status" value="1"/>
</dbReference>
<evidence type="ECO:0000259" key="1">
    <source>
        <dbReference type="Pfam" id="PF01872"/>
    </source>
</evidence>
<keyword evidence="3" id="KW-1185">Reference proteome</keyword>
<accession>C7MI15</accession>
<sequence>MRLTVNTFLTLDGVMQAPGAADEDRSGGFTAGGWQVPYTADAAFGEIVTAWLEAPHTALLGRTTFEMFRAFWPQVDDADPVARAINHGSRYVVAHRGYEPGWGDTTVIDSADPLPAIARLKAEGEGELKVSGSARLAAALHAAGMIDEYQLLIFPVVVGGGKRLFPDGAPPRGLRLHSTRTTASGAIHLVLTPEPFRSGEYAVEDGREVTRLE</sequence>
<dbReference type="KEGG" id="bfa:Bfae_05750"/>
<dbReference type="AlphaFoldDB" id="C7MI15"/>
<protein>
    <submittedName>
        <fullName evidence="2">Dihydrofolate reductase</fullName>
    </submittedName>
</protein>
<organism evidence="2 3">
    <name type="scientific">Brachybacterium faecium (strain ATCC 43885 / DSM 4810 / JCM 11609 / LMG 19847 / NBRC 14762 / NCIMB 9860 / 6-10)</name>
    <dbReference type="NCBI Taxonomy" id="446465"/>
    <lineage>
        <taxon>Bacteria</taxon>
        <taxon>Bacillati</taxon>
        <taxon>Actinomycetota</taxon>
        <taxon>Actinomycetes</taxon>
        <taxon>Micrococcales</taxon>
        <taxon>Dermabacteraceae</taxon>
        <taxon>Brachybacterium</taxon>
    </lineage>
</organism>
<dbReference type="HOGENOM" id="CLU_043966_1_0_11"/>
<dbReference type="OrthoDB" id="7342392at2"/>
<dbReference type="eggNOG" id="COG0262">
    <property type="taxonomic scope" value="Bacteria"/>
</dbReference>
<name>C7MI15_BRAFD</name>
<dbReference type="InterPro" id="IPR002734">
    <property type="entry name" value="RibDG_C"/>
</dbReference>
<dbReference type="GO" id="GO:0009231">
    <property type="term" value="P:riboflavin biosynthetic process"/>
    <property type="evidence" value="ECO:0007669"/>
    <property type="project" value="InterPro"/>
</dbReference>
<dbReference type="SUPFAM" id="SSF53597">
    <property type="entry name" value="Dihydrofolate reductase-like"/>
    <property type="match status" value="1"/>
</dbReference>
<dbReference type="InterPro" id="IPR050765">
    <property type="entry name" value="Riboflavin_Biosynth_HTPR"/>
</dbReference>
<evidence type="ECO:0000313" key="2">
    <source>
        <dbReference type="EMBL" id="ACU84441.1"/>
    </source>
</evidence>
<evidence type="ECO:0000313" key="3">
    <source>
        <dbReference type="Proteomes" id="UP000001919"/>
    </source>
</evidence>
<dbReference type="Gene3D" id="3.40.430.10">
    <property type="entry name" value="Dihydrofolate Reductase, subunit A"/>
    <property type="match status" value="1"/>
</dbReference>
<dbReference type="PANTHER" id="PTHR38011:SF2">
    <property type="entry name" value="BIFUNCTIONAL DEAMINASE-REDUCTASE DOMAIN PROTEIN"/>
    <property type="match status" value="1"/>
</dbReference>
<dbReference type="STRING" id="446465.Bfae_05750"/>
<gene>
    <name evidence="2" type="ordered locus">Bfae_05750</name>
</gene>
<dbReference type="Pfam" id="PF01872">
    <property type="entry name" value="RibD_C"/>
    <property type="match status" value="1"/>
</dbReference>
<feature type="domain" description="Bacterial bifunctional deaminase-reductase C-terminal" evidence="1">
    <location>
        <begin position="3"/>
        <end position="185"/>
    </location>
</feature>